<accession>A0ABQ7NJG4</accession>
<dbReference type="Proteomes" id="UP000823674">
    <property type="component" value="Chromosome A02"/>
</dbReference>
<reference evidence="2 3" key="1">
    <citation type="submission" date="2021-03" db="EMBL/GenBank/DDBJ databases">
        <authorList>
            <person name="King G.J."/>
            <person name="Bancroft I."/>
            <person name="Baten A."/>
            <person name="Bloomfield J."/>
            <person name="Borpatragohain P."/>
            <person name="He Z."/>
            <person name="Irish N."/>
            <person name="Irwin J."/>
            <person name="Liu K."/>
            <person name="Mauleon R.P."/>
            <person name="Moore J."/>
            <person name="Morris R."/>
            <person name="Ostergaard L."/>
            <person name="Wang B."/>
            <person name="Wells R."/>
        </authorList>
    </citation>
    <scope>NUCLEOTIDE SEQUENCE [LARGE SCALE GENOMIC DNA]</scope>
    <source>
        <strain evidence="2">R-o-18</strain>
        <tissue evidence="2">Leaf</tissue>
    </source>
</reference>
<feature type="compositionally biased region" description="Basic and acidic residues" evidence="1">
    <location>
        <begin position="127"/>
        <end position="138"/>
    </location>
</feature>
<keyword evidence="3" id="KW-1185">Reference proteome</keyword>
<comment type="caution">
    <text evidence="2">The sequence shown here is derived from an EMBL/GenBank/DDBJ whole genome shotgun (WGS) entry which is preliminary data.</text>
</comment>
<feature type="region of interest" description="Disordered" evidence="1">
    <location>
        <begin position="36"/>
        <end position="67"/>
    </location>
</feature>
<gene>
    <name evidence="2" type="primary">A02p038070.1_BraROA</name>
    <name evidence="2" type="ORF">IGI04_007350</name>
</gene>
<protein>
    <recommendedName>
        <fullName evidence="4">Retrotransposon Copia-like N-terminal domain-containing protein</fullName>
    </recommendedName>
</protein>
<evidence type="ECO:0008006" key="4">
    <source>
        <dbReference type="Google" id="ProtNLM"/>
    </source>
</evidence>
<evidence type="ECO:0000313" key="2">
    <source>
        <dbReference type="EMBL" id="KAG5411031.1"/>
    </source>
</evidence>
<evidence type="ECO:0000256" key="1">
    <source>
        <dbReference type="SAM" id="MobiDB-lite"/>
    </source>
</evidence>
<proteinExistence type="predicted"/>
<evidence type="ECO:0000313" key="3">
    <source>
        <dbReference type="Proteomes" id="UP000823674"/>
    </source>
</evidence>
<feature type="compositionally biased region" description="Acidic residues" evidence="1">
    <location>
        <begin position="141"/>
        <end position="158"/>
    </location>
</feature>
<name>A0ABQ7NJG4_BRACM</name>
<feature type="region of interest" description="Disordered" evidence="1">
    <location>
        <begin position="100"/>
        <end position="158"/>
    </location>
</feature>
<dbReference type="EMBL" id="JADBGQ010000002">
    <property type="protein sequence ID" value="KAG5411031.1"/>
    <property type="molecule type" value="Genomic_DNA"/>
</dbReference>
<sequence length="158" mass="16788">MKESKSKALSVAVTLKGGTNYLLWSRLVKAAVGSKAGTSGAGQAMREGEGKALTTQHTPGKGMDSEMIRRSDIDALIKALKENGNCINTPLGYSLAASYIDRTNGGNKSDPAHEKEGSSSPDQNVMHNEDVAEERDQNEAQPEEGEEVQSEAAVEPEV</sequence>
<organism evidence="2 3">
    <name type="scientific">Brassica rapa subsp. trilocularis</name>
    <dbReference type="NCBI Taxonomy" id="1813537"/>
    <lineage>
        <taxon>Eukaryota</taxon>
        <taxon>Viridiplantae</taxon>
        <taxon>Streptophyta</taxon>
        <taxon>Embryophyta</taxon>
        <taxon>Tracheophyta</taxon>
        <taxon>Spermatophyta</taxon>
        <taxon>Magnoliopsida</taxon>
        <taxon>eudicotyledons</taxon>
        <taxon>Gunneridae</taxon>
        <taxon>Pentapetalae</taxon>
        <taxon>rosids</taxon>
        <taxon>malvids</taxon>
        <taxon>Brassicales</taxon>
        <taxon>Brassicaceae</taxon>
        <taxon>Brassiceae</taxon>
        <taxon>Brassica</taxon>
    </lineage>
</organism>
<feature type="non-terminal residue" evidence="2">
    <location>
        <position position="158"/>
    </location>
</feature>